<comment type="caution">
    <text evidence="1">The sequence shown here is derived from an EMBL/GenBank/DDBJ whole genome shotgun (WGS) entry which is preliminary data.</text>
</comment>
<organism evidence="1 2">
    <name type="scientific">Pleurodeles waltl</name>
    <name type="common">Iberian ribbed newt</name>
    <dbReference type="NCBI Taxonomy" id="8319"/>
    <lineage>
        <taxon>Eukaryota</taxon>
        <taxon>Metazoa</taxon>
        <taxon>Chordata</taxon>
        <taxon>Craniata</taxon>
        <taxon>Vertebrata</taxon>
        <taxon>Euteleostomi</taxon>
        <taxon>Amphibia</taxon>
        <taxon>Batrachia</taxon>
        <taxon>Caudata</taxon>
        <taxon>Salamandroidea</taxon>
        <taxon>Salamandridae</taxon>
        <taxon>Pleurodelinae</taxon>
        <taxon>Pleurodeles</taxon>
    </lineage>
</organism>
<accession>A0AAV7NXR3</accession>
<sequence>MAFIAAGKSTHRDWRNDMQHPLAAAEDDANPTQRGFLTLCDWISDSTSMGMKNRLKACPDLSCTSGNRRITLLRKMMHHRSDLRRKRRTA</sequence>
<evidence type="ECO:0000313" key="2">
    <source>
        <dbReference type="Proteomes" id="UP001066276"/>
    </source>
</evidence>
<dbReference type="EMBL" id="JANPWB010000012">
    <property type="protein sequence ID" value="KAJ1119857.1"/>
    <property type="molecule type" value="Genomic_DNA"/>
</dbReference>
<evidence type="ECO:0000313" key="1">
    <source>
        <dbReference type="EMBL" id="KAJ1119857.1"/>
    </source>
</evidence>
<gene>
    <name evidence="1" type="ORF">NDU88_008042</name>
</gene>
<reference evidence="1" key="1">
    <citation type="journal article" date="2022" name="bioRxiv">
        <title>Sequencing and chromosome-scale assembly of the giantPleurodeles waltlgenome.</title>
        <authorList>
            <person name="Brown T."/>
            <person name="Elewa A."/>
            <person name="Iarovenko S."/>
            <person name="Subramanian E."/>
            <person name="Araus A.J."/>
            <person name="Petzold A."/>
            <person name="Susuki M."/>
            <person name="Suzuki K.-i.T."/>
            <person name="Hayashi T."/>
            <person name="Toyoda A."/>
            <person name="Oliveira C."/>
            <person name="Osipova E."/>
            <person name="Leigh N.D."/>
            <person name="Simon A."/>
            <person name="Yun M.H."/>
        </authorList>
    </citation>
    <scope>NUCLEOTIDE SEQUENCE</scope>
    <source>
        <strain evidence="1">20211129_DDA</strain>
        <tissue evidence="1">Liver</tissue>
    </source>
</reference>
<name>A0AAV7NXR3_PLEWA</name>
<protein>
    <submittedName>
        <fullName evidence="1">Uncharacterized protein</fullName>
    </submittedName>
</protein>
<dbReference type="AlphaFoldDB" id="A0AAV7NXR3"/>
<dbReference type="Proteomes" id="UP001066276">
    <property type="component" value="Chromosome 8"/>
</dbReference>
<keyword evidence="2" id="KW-1185">Reference proteome</keyword>
<proteinExistence type="predicted"/>